<protein>
    <submittedName>
        <fullName evidence="2">SufB/sufD domain protein</fullName>
    </submittedName>
</protein>
<organism evidence="2 4">
    <name type="scientific">Megasphaera lornae</name>
    <dbReference type="NCBI Taxonomy" id="1000568"/>
    <lineage>
        <taxon>Bacteria</taxon>
        <taxon>Bacillati</taxon>
        <taxon>Bacillota</taxon>
        <taxon>Negativicutes</taxon>
        <taxon>Veillonellales</taxon>
        <taxon>Veillonellaceae</taxon>
        <taxon>Megasphaera</taxon>
    </lineage>
</organism>
<feature type="domain" description="SUF system FeS cluster assembly SufBD core" evidence="1">
    <location>
        <begin position="101"/>
        <end position="327"/>
    </location>
</feature>
<dbReference type="Proteomes" id="UP000003242">
    <property type="component" value="Unassembled WGS sequence"/>
</dbReference>
<evidence type="ECO:0000259" key="1">
    <source>
        <dbReference type="Pfam" id="PF01458"/>
    </source>
</evidence>
<evidence type="ECO:0000313" key="5">
    <source>
        <dbReference type="Proteomes" id="UP000004018"/>
    </source>
</evidence>
<dbReference type="SUPFAM" id="SSF101960">
    <property type="entry name" value="Stabilizer of iron transporter SufD"/>
    <property type="match status" value="1"/>
</dbReference>
<dbReference type="GO" id="GO:0016226">
    <property type="term" value="P:iron-sulfur cluster assembly"/>
    <property type="evidence" value="ECO:0007669"/>
    <property type="project" value="InterPro"/>
</dbReference>
<dbReference type="InterPro" id="IPR000825">
    <property type="entry name" value="SUF_FeS_clus_asmbl_SufBD_core"/>
</dbReference>
<evidence type="ECO:0000313" key="4">
    <source>
        <dbReference type="Proteomes" id="UP000003242"/>
    </source>
</evidence>
<dbReference type="RefSeq" id="WP_007391753.1">
    <property type="nucleotide sequence ID" value="NZ_ADGP01000028.1"/>
</dbReference>
<dbReference type="STRING" id="699218.HMPREF0889_0421"/>
<evidence type="ECO:0000313" key="3">
    <source>
        <dbReference type="EMBL" id="EGL38379.1"/>
    </source>
</evidence>
<proteinExistence type="predicted"/>
<reference evidence="3 5" key="3">
    <citation type="submission" date="2011-04" db="EMBL/GenBank/DDBJ databases">
        <authorList>
            <person name="Harkins D.M."/>
            <person name="Madupu R."/>
            <person name="Durkin A.S."/>
            <person name="Torralba M."/>
            <person name="Methe B."/>
            <person name="Sutton G.G."/>
            <person name="Nelson K.E."/>
        </authorList>
    </citation>
    <scope>NUCLEOTIDE SEQUENCE [LARGE SCALE GENOMIC DNA]</scope>
    <source>
        <strain evidence="3 5">UPII 199-6</strain>
    </source>
</reference>
<gene>
    <name evidence="2" type="ORF">HMPREF0889_0421</name>
    <name evidence="3" type="ORF">HMPREF1039_1509</name>
</gene>
<dbReference type="PANTHER" id="PTHR43575:SF1">
    <property type="entry name" value="PROTEIN ABCI7, CHLOROPLASTIC"/>
    <property type="match status" value="1"/>
</dbReference>
<dbReference type="AlphaFoldDB" id="D3LWI1"/>
<dbReference type="EMBL" id="ADGP01000028">
    <property type="protein sequence ID" value="EFD93462.1"/>
    <property type="molecule type" value="Genomic_DNA"/>
</dbReference>
<name>D3LWI1_9FIRM</name>
<dbReference type="InterPro" id="IPR037284">
    <property type="entry name" value="SUF_FeS_clus_asmbl_SufBD_sf"/>
</dbReference>
<dbReference type="PANTHER" id="PTHR43575">
    <property type="entry name" value="PROTEIN ABCI7, CHLOROPLASTIC"/>
    <property type="match status" value="1"/>
</dbReference>
<keyword evidence="5" id="KW-1185">Reference proteome</keyword>
<dbReference type="Pfam" id="PF01458">
    <property type="entry name" value="SUFBD_core"/>
    <property type="match status" value="1"/>
</dbReference>
<sequence length="365" mass="40805">MLQKEEYNQLPRPTFRWMKVNHLELATLPSVATTHVEVPERHTEEVQVDFYKENRIPSFSDFEGANPRVMELALHQHNTGCQVTIGAQKKGSVWLHYTVDDKSPQIHGQLYVKAGAHSELNVFITFDGDAEDGEVNLFQYIEAAVGAKVKVSKLQLHGDRVRHIDHRLAKPEQQAYVEFDSVDLGGKEVLVYYKGDLAKDEGECNIYSTYIGAGKQLFDFSYVVPTAGVKTKTDILNTGALMETAKKYFRGTIDFLRGGKKAFGSESDVCLLLSPTVHSISIPLLLCKEDDVVGNHASSAGQIDKDMLFYLMSRGFDEAGAQLILVESNVRPIIDKLGDAEMEEKALQSVRDKMQICYKKGELNA</sequence>
<accession>D3LWI1</accession>
<dbReference type="OrthoDB" id="9803529at2"/>
<dbReference type="Proteomes" id="UP000004018">
    <property type="component" value="Unassembled WGS sequence"/>
</dbReference>
<reference evidence="2" key="2">
    <citation type="submission" date="2009-12" db="EMBL/GenBank/DDBJ databases">
        <authorList>
            <person name="Madupu R."/>
            <person name="Durkin A.S."/>
            <person name="Torralba M."/>
            <person name="Methe B."/>
            <person name="Sutton G.G."/>
            <person name="Strausberg R.L."/>
            <person name="Nelson K.E."/>
        </authorList>
    </citation>
    <scope>NUCLEOTIDE SEQUENCE</scope>
    <source>
        <strain evidence="2">28L</strain>
    </source>
</reference>
<dbReference type="EMBL" id="AFIJ01000044">
    <property type="protein sequence ID" value="EGL38379.1"/>
    <property type="molecule type" value="Genomic_DNA"/>
</dbReference>
<dbReference type="eggNOG" id="COG0719">
    <property type="taxonomic scope" value="Bacteria"/>
</dbReference>
<dbReference type="InterPro" id="IPR055346">
    <property type="entry name" value="Fe-S_cluster_assembly_SufBD"/>
</dbReference>
<evidence type="ECO:0000313" key="2">
    <source>
        <dbReference type="EMBL" id="EFD93462.1"/>
    </source>
</evidence>
<comment type="caution">
    <text evidence="2">The sequence shown here is derived from an EMBL/GenBank/DDBJ whole genome shotgun (WGS) entry which is preliminary data.</text>
</comment>
<reference evidence="4" key="1">
    <citation type="submission" date="2009-12" db="EMBL/GenBank/DDBJ databases">
        <title>Sequence of Clostridiales genomosp. BVAB3 str. UPII9-5.</title>
        <authorList>
            <person name="Madupu R."/>
            <person name="Durkin A.S."/>
            <person name="Torralba M."/>
            <person name="Methe B."/>
            <person name="Sutton G.G."/>
            <person name="Strausberg R.L."/>
            <person name="Nelson K.E."/>
        </authorList>
    </citation>
    <scope>NUCLEOTIDE SEQUENCE [LARGE SCALE GENOMIC DNA]</scope>
    <source>
        <strain evidence="4">28L</strain>
    </source>
</reference>